<dbReference type="InterPro" id="IPR001480">
    <property type="entry name" value="Bulb-type_lectin_dom"/>
</dbReference>
<dbReference type="Proteomes" id="UP001190926">
    <property type="component" value="Unassembled WGS sequence"/>
</dbReference>
<keyword evidence="6 13" id="KW-0547">Nucleotide-binding</keyword>
<dbReference type="InterPro" id="IPR024171">
    <property type="entry name" value="SRK-like_kinase"/>
</dbReference>
<feature type="signal peptide" evidence="16">
    <location>
        <begin position="1"/>
        <end position="22"/>
    </location>
</feature>
<dbReference type="GO" id="GO:0048544">
    <property type="term" value="P:recognition of pollen"/>
    <property type="evidence" value="ECO:0007669"/>
    <property type="project" value="InterPro"/>
</dbReference>
<evidence type="ECO:0000256" key="15">
    <source>
        <dbReference type="SAM" id="Phobius"/>
    </source>
</evidence>
<dbReference type="InterPro" id="IPR001245">
    <property type="entry name" value="Ser-Thr/Tyr_kinase_cat_dom"/>
</dbReference>
<dbReference type="PROSITE" id="PS50948">
    <property type="entry name" value="PAN"/>
    <property type="match status" value="1"/>
</dbReference>
<dbReference type="Pfam" id="PF08276">
    <property type="entry name" value="PAN_2"/>
    <property type="match status" value="1"/>
</dbReference>
<dbReference type="SMART" id="SM00473">
    <property type="entry name" value="PAN_AP"/>
    <property type="match status" value="1"/>
</dbReference>
<name>A0AAD4JM94_PERFH</name>
<dbReference type="InterPro" id="IPR036426">
    <property type="entry name" value="Bulb-type_lectin_dom_sf"/>
</dbReference>
<dbReference type="PANTHER" id="PTHR27002:SF214">
    <property type="entry name" value="RECEPTOR-LIKE SERINE_THREONINE-PROTEIN KINASE"/>
    <property type="match status" value="1"/>
</dbReference>
<dbReference type="FunFam" id="2.90.10.10:FF:000005">
    <property type="entry name" value="G-type lectin S-receptor-like serine/threonine-protein kinase"/>
    <property type="match status" value="1"/>
</dbReference>
<evidence type="ECO:0000256" key="4">
    <source>
        <dbReference type="ARBA" id="ARBA00022679"/>
    </source>
</evidence>
<dbReference type="InterPro" id="IPR011009">
    <property type="entry name" value="Kinase-like_dom_sf"/>
</dbReference>
<feature type="region of interest" description="Disordered" evidence="14">
    <location>
        <begin position="789"/>
        <end position="809"/>
    </location>
</feature>
<dbReference type="InterPro" id="IPR003609">
    <property type="entry name" value="Pan_app"/>
</dbReference>
<keyword evidence="15" id="KW-1133">Transmembrane helix</keyword>
<evidence type="ECO:0000259" key="19">
    <source>
        <dbReference type="PROSITE" id="PS50948"/>
    </source>
</evidence>
<dbReference type="InterPro" id="IPR008271">
    <property type="entry name" value="Ser/Thr_kinase_AS"/>
</dbReference>
<dbReference type="Pfam" id="PF07714">
    <property type="entry name" value="PK_Tyr_Ser-Thr"/>
    <property type="match status" value="1"/>
</dbReference>
<evidence type="ECO:0000256" key="6">
    <source>
        <dbReference type="ARBA" id="ARBA00022741"/>
    </source>
</evidence>
<comment type="subcellular location">
    <subcellularLocation>
        <location evidence="1">Cell membrane</location>
        <topology evidence="1">Single-pass type I membrane protein</topology>
    </subcellularLocation>
</comment>
<dbReference type="CDD" id="cd00028">
    <property type="entry name" value="B_lectin"/>
    <property type="match status" value="1"/>
</dbReference>
<keyword evidence="15" id="KW-0472">Membrane</keyword>
<dbReference type="EC" id="2.7.11.1" evidence="13"/>
<evidence type="ECO:0000256" key="16">
    <source>
        <dbReference type="SAM" id="SignalP"/>
    </source>
</evidence>
<reference evidence="20 21" key="1">
    <citation type="journal article" date="2021" name="Nat. Commun.">
        <title>Incipient diploidization of the medicinal plant Perilla within 10,000 years.</title>
        <authorList>
            <person name="Zhang Y."/>
            <person name="Shen Q."/>
            <person name="Leng L."/>
            <person name="Zhang D."/>
            <person name="Chen S."/>
            <person name="Shi Y."/>
            <person name="Ning Z."/>
            <person name="Chen S."/>
        </authorList>
    </citation>
    <scope>NUCLEOTIDE SEQUENCE [LARGE SCALE GENOMIC DNA]</scope>
    <source>
        <strain evidence="21">cv. PC099</strain>
    </source>
</reference>
<dbReference type="GO" id="GO:0005886">
    <property type="term" value="C:plasma membrane"/>
    <property type="evidence" value="ECO:0007669"/>
    <property type="project" value="UniProtKB-SubCell"/>
</dbReference>
<dbReference type="EMBL" id="SDAM02000020">
    <property type="protein sequence ID" value="KAH6836444.1"/>
    <property type="molecule type" value="Genomic_DNA"/>
</dbReference>
<comment type="catalytic activity">
    <reaction evidence="11 13">
        <text>L-threonyl-[protein] + ATP = O-phospho-L-threonyl-[protein] + ADP + H(+)</text>
        <dbReference type="Rhea" id="RHEA:46608"/>
        <dbReference type="Rhea" id="RHEA-COMP:11060"/>
        <dbReference type="Rhea" id="RHEA-COMP:11605"/>
        <dbReference type="ChEBI" id="CHEBI:15378"/>
        <dbReference type="ChEBI" id="CHEBI:30013"/>
        <dbReference type="ChEBI" id="CHEBI:30616"/>
        <dbReference type="ChEBI" id="CHEBI:61977"/>
        <dbReference type="ChEBI" id="CHEBI:456216"/>
        <dbReference type="EC" id="2.7.11.1"/>
    </reaction>
</comment>
<dbReference type="CDD" id="cd14066">
    <property type="entry name" value="STKc_IRAK"/>
    <property type="match status" value="1"/>
</dbReference>
<keyword evidence="7 13" id="KW-0418">Kinase</keyword>
<accession>A0AAD4JM94</accession>
<feature type="chain" id="PRO_5041965406" description="Receptor-like serine/threonine-protein kinase" evidence="16">
    <location>
        <begin position="23"/>
        <end position="809"/>
    </location>
</feature>
<evidence type="ECO:0000256" key="9">
    <source>
        <dbReference type="ARBA" id="ARBA00023157"/>
    </source>
</evidence>
<dbReference type="Gene3D" id="2.90.10.10">
    <property type="entry name" value="Bulb-type lectin domain"/>
    <property type="match status" value="1"/>
</dbReference>
<feature type="domain" description="Protein kinase" evidence="17">
    <location>
        <begin position="491"/>
        <end position="769"/>
    </location>
</feature>
<comment type="similarity">
    <text evidence="13">Belongs to the protein kinase superfamily. Ser/Thr protein kinase family.</text>
</comment>
<dbReference type="PROSITE" id="PS50011">
    <property type="entry name" value="PROTEIN_KINASE_DOM"/>
    <property type="match status" value="1"/>
</dbReference>
<dbReference type="SUPFAM" id="SSF51110">
    <property type="entry name" value="alpha-D-mannose-specific plant lectins"/>
    <property type="match status" value="1"/>
</dbReference>
<keyword evidence="3 13" id="KW-0723">Serine/threonine-protein kinase</keyword>
<dbReference type="SUPFAM" id="SSF56112">
    <property type="entry name" value="Protein kinase-like (PK-like)"/>
    <property type="match status" value="1"/>
</dbReference>
<evidence type="ECO:0000256" key="1">
    <source>
        <dbReference type="ARBA" id="ARBA00004251"/>
    </source>
</evidence>
<sequence>MDHPQFLCAALCVLAFLKLSVAADTLSADHSLADGEVLISPDQIFELGFFSPGSSTTRFLGIWYKAAPDVVVWVANRQNPINGSQGILSLAENGNLILSSAHSRIIWSSNSSTEASSPVLHLLDTGNLQVVVENSTSIWQSFDYPCDTRLPGMKMVEDPVTGESKYLTSWKSADDPSMGDFSYRIENLGLSQTVIVKGAQKRNRVVFWNGDFVGYPSSRQPAWKLEAVTNRGRLISASQPFNHSDISRVIMNYSGSIQRYMMNEQKDGWSLTLAVPRDTCDQYDLCGPNGICKIYKTPVCECLRGFIPKSEEEWGIFNWSSGCSRNLTVDCHEEEGFLEVKGIKLPDSLKFGLNTSMTIDECHDECFNNCNCTAYADPYFNNGSSCMMWFGDLIDMREYTGDTSAEPTIYIRVPVSELDEPTDWNKRKGTGKTKFILIVAASGIGILILSLCFGVLILRMRRNRQAYKKTREGLELPIFDLATIAAATNNFSGENMIGEGGFGPVYKGNLSADRVIAVKRMSSTSGQGPEEFKNEVILIAKLQHRNLVRILGCCIEAEEKMLIYEYMQNKSLDYFIFDQNRNAELNWPKRFNIIMGIARGLLYLHHDSRLKIIHRDLKASNILLDENLNARISDFGLARMFEGDQTTAKTKRVVGTYGYMAPEYVFDGNFSIKSDVFSMGVVILEIVSGRKNRGFKHPSGYQNLLEQTWLHWKENRELELMDPCYNNSYVESQVKRCIQVGLLCVQSIAEERPEMSSVLLMLSSETAVLLQPKKPGFFLQSSSSFSERNASRTEMSGSGAISTSLIQGR</sequence>
<evidence type="ECO:0000259" key="18">
    <source>
        <dbReference type="PROSITE" id="PS50927"/>
    </source>
</evidence>
<dbReference type="Pfam" id="PF00954">
    <property type="entry name" value="S_locus_glycop"/>
    <property type="match status" value="1"/>
</dbReference>
<evidence type="ECO:0000256" key="8">
    <source>
        <dbReference type="ARBA" id="ARBA00022840"/>
    </source>
</evidence>
<protein>
    <recommendedName>
        <fullName evidence="13">Receptor-like serine/threonine-protein kinase</fullName>
        <ecNumber evidence="13">2.7.11.1</ecNumber>
    </recommendedName>
</protein>
<evidence type="ECO:0000256" key="3">
    <source>
        <dbReference type="ARBA" id="ARBA00022527"/>
    </source>
</evidence>
<keyword evidence="4 13" id="KW-0808">Transferase</keyword>
<keyword evidence="2" id="KW-1003">Cell membrane</keyword>
<evidence type="ECO:0000256" key="10">
    <source>
        <dbReference type="ARBA" id="ARBA00023180"/>
    </source>
</evidence>
<organism evidence="20 21">
    <name type="scientific">Perilla frutescens var. hirtella</name>
    <name type="common">Perilla citriodora</name>
    <name type="synonym">Perilla setoyensis</name>
    <dbReference type="NCBI Taxonomy" id="608512"/>
    <lineage>
        <taxon>Eukaryota</taxon>
        <taxon>Viridiplantae</taxon>
        <taxon>Streptophyta</taxon>
        <taxon>Embryophyta</taxon>
        <taxon>Tracheophyta</taxon>
        <taxon>Spermatophyta</taxon>
        <taxon>Magnoliopsida</taxon>
        <taxon>eudicotyledons</taxon>
        <taxon>Gunneridae</taxon>
        <taxon>Pentapetalae</taxon>
        <taxon>asterids</taxon>
        <taxon>lamiids</taxon>
        <taxon>Lamiales</taxon>
        <taxon>Lamiaceae</taxon>
        <taxon>Nepetoideae</taxon>
        <taxon>Elsholtzieae</taxon>
        <taxon>Perilla</taxon>
    </lineage>
</organism>
<feature type="compositionally biased region" description="Polar residues" evidence="14">
    <location>
        <begin position="792"/>
        <end position="809"/>
    </location>
</feature>
<comment type="caution">
    <text evidence="20">The sequence shown here is derived from an EMBL/GenBank/DDBJ whole genome shotgun (WGS) entry which is preliminary data.</text>
</comment>
<dbReference type="InterPro" id="IPR000858">
    <property type="entry name" value="S_locus_glycoprot_dom"/>
</dbReference>
<evidence type="ECO:0000313" key="20">
    <source>
        <dbReference type="EMBL" id="KAH6836444.1"/>
    </source>
</evidence>
<dbReference type="CDD" id="cd01098">
    <property type="entry name" value="PAN_AP_plant"/>
    <property type="match status" value="1"/>
</dbReference>
<comment type="catalytic activity">
    <reaction evidence="12 13">
        <text>L-seryl-[protein] + ATP = O-phospho-L-seryl-[protein] + ADP + H(+)</text>
        <dbReference type="Rhea" id="RHEA:17989"/>
        <dbReference type="Rhea" id="RHEA-COMP:9863"/>
        <dbReference type="Rhea" id="RHEA-COMP:11604"/>
        <dbReference type="ChEBI" id="CHEBI:15378"/>
        <dbReference type="ChEBI" id="CHEBI:29999"/>
        <dbReference type="ChEBI" id="CHEBI:30616"/>
        <dbReference type="ChEBI" id="CHEBI:83421"/>
        <dbReference type="ChEBI" id="CHEBI:456216"/>
        <dbReference type="EC" id="2.7.11.1"/>
    </reaction>
</comment>
<keyword evidence="21" id="KW-1185">Reference proteome</keyword>
<evidence type="ECO:0000256" key="2">
    <source>
        <dbReference type="ARBA" id="ARBA00022475"/>
    </source>
</evidence>
<evidence type="ECO:0000256" key="13">
    <source>
        <dbReference type="PIRNR" id="PIRNR000641"/>
    </source>
</evidence>
<dbReference type="SMART" id="SM00108">
    <property type="entry name" value="B_lectin"/>
    <property type="match status" value="1"/>
</dbReference>
<evidence type="ECO:0000256" key="14">
    <source>
        <dbReference type="SAM" id="MobiDB-lite"/>
    </source>
</evidence>
<dbReference type="FunFam" id="1.10.510.10:FF:000060">
    <property type="entry name" value="G-type lectin S-receptor-like serine/threonine-protein kinase"/>
    <property type="match status" value="1"/>
</dbReference>
<proteinExistence type="inferred from homology"/>
<keyword evidence="8 13" id="KW-0067">ATP-binding</keyword>
<evidence type="ECO:0000259" key="17">
    <source>
        <dbReference type="PROSITE" id="PS50011"/>
    </source>
</evidence>
<dbReference type="PROSITE" id="PS50927">
    <property type="entry name" value="BULB_LECTIN"/>
    <property type="match status" value="1"/>
</dbReference>
<feature type="transmembrane region" description="Helical" evidence="15">
    <location>
        <begin position="435"/>
        <end position="458"/>
    </location>
</feature>
<dbReference type="PANTHER" id="PTHR27002">
    <property type="entry name" value="RECEPTOR-LIKE SERINE/THREONINE-PROTEIN KINASE SD1-8"/>
    <property type="match status" value="1"/>
</dbReference>
<dbReference type="FunFam" id="3.30.200.20:FF:000195">
    <property type="entry name" value="G-type lectin S-receptor-like serine/threonine-protein kinase"/>
    <property type="match status" value="1"/>
</dbReference>
<keyword evidence="10" id="KW-0325">Glycoprotein</keyword>
<dbReference type="AlphaFoldDB" id="A0AAD4JM94"/>
<keyword evidence="5 16" id="KW-0732">Signal</keyword>
<evidence type="ECO:0000313" key="21">
    <source>
        <dbReference type="Proteomes" id="UP001190926"/>
    </source>
</evidence>
<gene>
    <name evidence="20" type="ORF">C2S53_016503</name>
</gene>
<feature type="domain" description="Bulb-type lectin" evidence="18">
    <location>
        <begin position="23"/>
        <end position="143"/>
    </location>
</feature>
<evidence type="ECO:0000256" key="5">
    <source>
        <dbReference type="ARBA" id="ARBA00022729"/>
    </source>
</evidence>
<dbReference type="GO" id="GO:0005524">
    <property type="term" value="F:ATP binding"/>
    <property type="evidence" value="ECO:0007669"/>
    <property type="project" value="UniProtKB-KW"/>
</dbReference>
<dbReference type="GO" id="GO:0004674">
    <property type="term" value="F:protein serine/threonine kinase activity"/>
    <property type="evidence" value="ECO:0007669"/>
    <property type="project" value="UniProtKB-KW"/>
</dbReference>
<dbReference type="PROSITE" id="PS00108">
    <property type="entry name" value="PROTEIN_KINASE_ST"/>
    <property type="match status" value="1"/>
</dbReference>
<keyword evidence="9" id="KW-1015">Disulfide bond</keyword>
<evidence type="ECO:0000256" key="12">
    <source>
        <dbReference type="ARBA" id="ARBA00048679"/>
    </source>
</evidence>
<dbReference type="SMART" id="SM00220">
    <property type="entry name" value="S_TKc"/>
    <property type="match status" value="1"/>
</dbReference>
<dbReference type="PIRSF" id="PIRSF000641">
    <property type="entry name" value="SRK"/>
    <property type="match status" value="1"/>
</dbReference>
<evidence type="ECO:0000256" key="11">
    <source>
        <dbReference type="ARBA" id="ARBA00047899"/>
    </source>
</evidence>
<dbReference type="Gene3D" id="1.10.510.10">
    <property type="entry name" value="Transferase(Phosphotransferase) domain 1"/>
    <property type="match status" value="1"/>
</dbReference>
<keyword evidence="15" id="KW-0812">Transmembrane</keyword>
<dbReference type="Pfam" id="PF01453">
    <property type="entry name" value="B_lectin"/>
    <property type="match status" value="1"/>
</dbReference>
<feature type="domain" description="Apple" evidence="19">
    <location>
        <begin position="331"/>
        <end position="414"/>
    </location>
</feature>
<dbReference type="Gene3D" id="3.30.200.20">
    <property type="entry name" value="Phosphorylase Kinase, domain 1"/>
    <property type="match status" value="1"/>
</dbReference>
<evidence type="ECO:0000256" key="7">
    <source>
        <dbReference type="ARBA" id="ARBA00022777"/>
    </source>
</evidence>
<dbReference type="InterPro" id="IPR000719">
    <property type="entry name" value="Prot_kinase_dom"/>
</dbReference>